<evidence type="ECO:0000313" key="6">
    <source>
        <dbReference type="EMBL" id="KFE63423.1"/>
    </source>
</evidence>
<gene>
    <name evidence="6" type="ORF">DB31_2541</name>
</gene>
<dbReference type="PROSITE" id="PS00687">
    <property type="entry name" value="ALDEHYDE_DEHYDR_GLU"/>
    <property type="match status" value="1"/>
</dbReference>
<dbReference type="PANTHER" id="PTHR11699">
    <property type="entry name" value="ALDEHYDE DEHYDROGENASE-RELATED"/>
    <property type="match status" value="1"/>
</dbReference>
<dbReference type="InterPro" id="IPR016161">
    <property type="entry name" value="Ald_DH/histidinol_DH"/>
</dbReference>
<accession>A0A085W6W0</accession>
<proteinExistence type="inferred from homology"/>
<dbReference type="FunFam" id="3.40.605.10:FF:000026">
    <property type="entry name" value="Aldehyde dehydrogenase, putative"/>
    <property type="match status" value="1"/>
</dbReference>
<dbReference type="FunFam" id="3.40.605.10:FF:000001">
    <property type="entry name" value="Aldehyde dehydrogenase 1"/>
    <property type="match status" value="1"/>
</dbReference>
<dbReference type="InterPro" id="IPR016160">
    <property type="entry name" value="Ald_DH_CS_CYS"/>
</dbReference>
<dbReference type="PATRIC" id="fig|394096.3.peg.6873"/>
<evidence type="ECO:0000256" key="2">
    <source>
        <dbReference type="ARBA" id="ARBA00023002"/>
    </source>
</evidence>
<dbReference type="RefSeq" id="WP_044195637.1">
    <property type="nucleotide sequence ID" value="NZ_JMCB01000017.1"/>
</dbReference>
<dbReference type="OrthoDB" id="5288040at2"/>
<sequence length="496" mass="53442">MTDARTLAPQLPAPKLVIDGQPVDPVEGGTLPVVNPATGQKICDVPSANGADVDKAVKAARRAFESGPWSKMNPSERGKLIRKLSELLWERREEFALVESMNNGKTFREAIRGDVGPGAGTLAYFSDWANKITGEVLPVDGPFLTYCLKEPVGVVAAIVPWNYPTCLLCWKLGPALAAGCTVVVKPSELTPLTALKLGTLALEAGFPPGVLNVVTGYGDPTGEALARHPDVDKISFTGSGRTARRLLQASAGSNLKKLTLELGGKSPQIILPDADFDTATEACFWGIFGNKGEICNAGSRVLVHEKAYDAFVGRLVERAQKMKVGDPLDPETEMGSQISARQLDTILSYIESGRKQGAKLLTGGERDTQGVKAKGYFVKPTIFGDVKPEMKIAQEEIFGPVLSCLRFRDEAHALEIANSTTYGLAASIWTRDVAKAHAMARKVKSGVVWINCFNEFDNAAPFGGYKESGWGRDLSHHALEGYLQYKAVWTKLPEGV</sequence>
<comment type="caution">
    <text evidence="6">The sequence shown here is derived from an EMBL/GenBank/DDBJ whole genome shotgun (WGS) entry which is preliminary data.</text>
</comment>
<evidence type="ECO:0000313" key="7">
    <source>
        <dbReference type="Proteomes" id="UP000028725"/>
    </source>
</evidence>
<dbReference type="Gene3D" id="3.40.605.10">
    <property type="entry name" value="Aldehyde Dehydrogenase, Chain A, domain 1"/>
    <property type="match status" value="1"/>
</dbReference>
<keyword evidence="7" id="KW-1185">Reference proteome</keyword>
<comment type="similarity">
    <text evidence="1 4">Belongs to the aldehyde dehydrogenase family.</text>
</comment>
<protein>
    <submittedName>
        <fullName evidence="6">Aldehyde dehydrogenase</fullName>
    </submittedName>
</protein>
<dbReference type="Proteomes" id="UP000028725">
    <property type="component" value="Unassembled WGS sequence"/>
</dbReference>
<keyword evidence="2 4" id="KW-0560">Oxidoreductase</keyword>
<dbReference type="InterPro" id="IPR029510">
    <property type="entry name" value="Ald_DH_CS_GLU"/>
</dbReference>
<evidence type="ECO:0000256" key="1">
    <source>
        <dbReference type="ARBA" id="ARBA00009986"/>
    </source>
</evidence>
<organism evidence="6 7">
    <name type="scientific">Hyalangium minutum</name>
    <dbReference type="NCBI Taxonomy" id="394096"/>
    <lineage>
        <taxon>Bacteria</taxon>
        <taxon>Pseudomonadati</taxon>
        <taxon>Myxococcota</taxon>
        <taxon>Myxococcia</taxon>
        <taxon>Myxococcales</taxon>
        <taxon>Cystobacterineae</taxon>
        <taxon>Archangiaceae</taxon>
        <taxon>Hyalangium</taxon>
    </lineage>
</organism>
<dbReference type="InterPro" id="IPR016162">
    <property type="entry name" value="Ald_DH_N"/>
</dbReference>
<feature type="active site" evidence="3">
    <location>
        <position position="261"/>
    </location>
</feature>
<dbReference type="SUPFAM" id="SSF53720">
    <property type="entry name" value="ALDH-like"/>
    <property type="match status" value="1"/>
</dbReference>
<reference evidence="6 7" key="1">
    <citation type="submission" date="2014-04" db="EMBL/GenBank/DDBJ databases">
        <title>Genome assembly of Hyalangium minutum DSM 14724.</title>
        <authorList>
            <person name="Sharma G."/>
            <person name="Subramanian S."/>
        </authorList>
    </citation>
    <scope>NUCLEOTIDE SEQUENCE [LARGE SCALE GENOMIC DNA]</scope>
    <source>
        <strain evidence="6 7">DSM 14724</strain>
    </source>
</reference>
<evidence type="ECO:0000259" key="5">
    <source>
        <dbReference type="Pfam" id="PF00171"/>
    </source>
</evidence>
<dbReference type="AlphaFoldDB" id="A0A085W6W0"/>
<feature type="domain" description="Aldehyde dehydrogenase" evidence="5">
    <location>
        <begin position="29"/>
        <end position="488"/>
    </location>
</feature>
<dbReference type="PROSITE" id="PS00070">
    <property type="entry name" value="ALDEHYDE_DEHYDR_CYS"/>
    <property type="match status" value="1"/>
</dbReference>
<dbReference type="InterPro" id="IPR016163">
    <property type="entry name" value="Ald_DH_C"/>
</dbReference>
<evidence type="ECO:0000256" key="3">
    <source>
        <dbReference type="PROSITE-ProRule" id="PRU10007"/>
    </source>
</evidence>
<dbReference type="Gene3D" id="3.40.309.10">
    <property type="entry name" value="Aldehyde Dehydrogenase, Chain A, domain 2"/>
    <property type="match status" value="1"/>
</dbReference>
<dbReference type="Pfam" id="PF00171">
    <property type="entry name" value="Aldedh"/>
    <property type="match status" value="1"/>
</dbReference>
<dbReference type="InterPro" id="IPR015590">
    <property type="entry name" value="Aldehyde_DH_dom"/>
</dbReference>
<dbReference type="GO" id="GO:0004030">
    <property type="term" value="F:aldehyde dehydrogenase [NAD(P)+] activity"/>
    <property type="evidence" value="ECO:0007669"/>
    <property type="project" value="UniProtKB-ARBA"/>
</dbReference>
<name>A0A085W6W0_9BACT</name>
<dbReference type="EMBL" id="JMCB01000017">
    <property type="protein sequence ID" value="KFE63423.1"/>
    <property type="molecule type" value="Genomic_DNA"/>
</dbReference>
<dbReference type="STRING" id="394096.DB31_2541"/>
<evidence type="ECO:0000256" key="4">
    <source>
        <dbReference type="RuleBase" id="RU003345"/>
    </source>
</evidence>
<dbReference type="FunFam" id="3.40.309.10:FF:000012">
    <property type="entry name" value="Betaine aldehyde dehydrogenase"/>
    <property type="match status" value="1"/>
</dbReference>